<dbReference type="AlphaFoldDB" id="R4X6T0"/>
<dbReference type="VEuPathDB" id="FungiDB:TAPDE_000172"/>
<evidence type="ECO:0000256" key="3">
    <source>
        <dbReference type="SAM" id="SignalP"/>
    </source>
</evidence>
<dbReference type="Proteomes" id="UP000013776">
    <property type="component" value="Unassembled WGS sequence"/>
</dbReference>
<sequence length="389" mass="43284">MKIRKAILTLLSTVTATSFSAGRPSIRSAAVIEDASFYSRDTLLRHDSHLELAFTTAGGPVQLELQPNFDLLQHRDRASFLVEDDFGDVEHEEKIDAAAYNVYKGHALRSNGFETIKVGLARILVHSTRPLIFEGSFTIDGRMHNIQLGQVYRAMKAPGDHDLLAPDDSMVLWSDADEEYRLAKRGDDMLWYGEDLPPSCASDQMENNLHGVHALELARRQLNGDTGNSYLTQAQLASTVGQTAGCPAQREVAVLGAAADCNFCFIANQYFITGTPCGNGGYCKTGICDQGSIGHQVESWFDNNKKWLIPVVSVVGGLIVLITLYCWISSCVQKRRKSKPAPEMVYSPQTYSAPQPPQYQGWQQSPPQFDRWQNEQHGHYPQYPARAHY</sequence>
<organism evidence="4 5">
    <name type="scientific">Taphrina deformans (strain PYCC 5710 / ATCC 11124 / CBS 356.35 / IMI 108563 / JCM 9778 / NBRC 8474)</name>
    <name type="common">Peach leaf curl fungus</name>
    <name type="synonym">Lalaria deformans</name>
    <dbReference type="NCBI Taxonomy" id="1097556"/>
    <lineage>
        <taxon>Eukaryota</taxon>
        <taxon>Fungi</taxon>
        <taxon>Dikarya</taxon>
        <taxon>Ascomycota</taxon>
        <taxon>Taphrinomycotina</taxon>
        <taxon>Taphrinomycetes</taxon>
        <taxon>Taphrinales</taxon>
        <taxon>Taphrinaceae</taxon>
        <taxon>Taphrina</taxon>
    </lineage>
</organism>
<feature type="signal peptide" evidence="3">
    <location>
        <begin position="1"/>
        <end position="16"/>
    </location>
</feature>
<proteinExistence type="predicted"/>
<keyword evidence="2" id="KW-0472">Membrane</keyword>
<keyword evidence="3" id="KW-0732">Signal</keyword>
<name>R4X6T0_TAPDE</name>
<keyword evidence="5" id="KW-1185">Reference proteome</keyword>
<dbReference type="OrthoDB" id="5951731at2759"/>
<dbReference type="STRING" id="1097556.R4X6T0"/>
<evidence type="ECO:0000313" key="4">
    <source>
        <dbReference type="EMBL" id="CCG80641.1"/>
    </source>
</evidence>
<feature type="chain" id="PRO_5004373137" evidence="3">
    <location>
        <begin position="17"/>
        <end position="389"/>
    </location>
</feature>
<accession>R4X6T0</accession>
<dbReference type="EMBL" id="CAHR02000004">
    <property type="protein sequence ID" value="CCG80641.1"/>
    <property type="molecule type" value="Genomic_DNA"/>
</dbReference>
<comment type="caution">
    <text evidence="4">The sequence shown here is derived from an EMBL/GenBank/DDBJ whole genome shotgun (WGS) entry which is preliminary data.</text>
</comment>
<keyword evidence="2" id="KW-1133">Transmembrane helix</keyword>
<feature type="transmembrane region" description="Helical" evidence="2">
    <location>
        <begin position="307"/>
        <end position="328"/>
    </location>
</feature>
<evidence type="ECO:0000256" key="2">
    <source>
        <dbReference type="SAM" id="Phobius"/>
    </source>
</evidence>
<evidence type="ECO:0000313" key="5">
    <source>
        <dbReference type="Proteomes" id="UP000013776"/>
    </source>
</evidence>
<keyword evidence="2" id="KW-0812">Transmembrane</keyword>
<gene>
    <name evidence="4" type="ORF">TAPDE_000172</name>
</gene>
<feature type="region of interest" description="Disordered" evidence="1">
    <location>
        <begin position="345"/>
        <end position="375"/>
    </location>
</feature>
<feature type="compositionally biased region" description="Polar residues" evidence="1">
    <location>
        <begin position="347"/>
        <end position="367"/>
    </location>
</feature>
<protein>
    <submittedName>
        <fullName evidence="4">Disintegrin-like metalloprotease</fullName>
    </submittedName>
</protein>
<evidence type="ECO:0000256" key="1">
    <source>
        <dbReference type="SAM" id="MobiDB-lite"/>
    </source>
</evidence>
<reference evidence="4 5" key="1">
    <citation type="journal article" date="2013" name="MBio">
        <title>Genome sequencing of the plant pathogen Taphrina deformans, the causal agent of peach leaf curl.</title>
        <authorList>
            <person name="Cisse O.H."/>
            <person name="Almeida J.M.G.C.F."/>
            <person name="Fonseca A."/>
            <person name="Kumar A.A."/>
            <person name="Salojaervi J."/>
            <person name="Overmyer K."/>
            <person name="Hauser P.M."/>
            <person name="Pagni M."/>
        </authorList>
    </citation>
    <scope>NUCLEOTIDE SEQUENCE [LARGE SCALE GENOMIC DNA]</scope>
    <source>
        <strain evidence="5">PYCC 5710 / ATCC 11124 / CBS 356.35 / IMI 108563 / JCM 9778 / NBRC 8474</strain>
    </source>
</reference>